<keyword evidence="3" id="KW-1185">Reference proteome</keyword>
<accession>A0AAU9F0Z9</accession>
<proteinExistence type="predicted"/>
<name>A0AAU9F0Z9_9BACT</name>
<keyword evidence="1" id="KW-0812">Transmembrane</keyword>
<dbReference type="Proteomes" id="UP001366166">
    <property type="component" value="Chromosome"/>
</dbReference>
<evidence type="ECO:0000313" key="3">
    <source>
        <dbReference type="Proteomes" id="UP001366166"/>
    </source>
</evidence>
<keyword evidence="1" id="KW-0472">Membrane</keyword>
<dbReference type="AlphaFoldDB" id="A0AAU9F0Z9"/>
<dbReference type="RefSeq" id="WP_338605485.1">
    <property type="nucleotide sequence ID" value="NZ_AP028679.1"/>
</dbReference>
<sequence>MKRPGTPGLTAPPDQVGRFRYGVGLVLFSVRLLVGWASPYVPEFVPAPSQNRILIGAVGDIMLLVSLWLLGGDFWDELRALYLPTARINLPARGQL</sequence>
<dbReference type="EMBL" id="AP028679">
    <property type="protein sequence ID" value="BEQ13737.1"/>
    <property type="molecule type" value="Genomic_DNA"/>
</dbReference>
<organism evidence="2 3">
    <name type="scientific">Desulfoferula mesophila</name>
    <dbReference type="NCBI Taxonomy" id="3058419"/>
    <lineage>
        <taxon>Bacteria</taxon>
        <taxon>Pseudomonadati</taxon>
        <taxon>Thermodesulfobacteriota</taxon>
        <taxon>Desulfarculia</taxon>
        <taxon>Desulfarculales</taxon>
        <taxon>Desulfarculaceae</taxon>
        <taxon>Desulfoferula</taxon>
    </lineage>
</organism>
<keyword evidence="1" id="KW-1133">Transmembrane helix</keyword>
<feature type="transmembrane region" description="Helical" evidence="1">
    <location>
        <begin position="21"/>
        <end position="41"/>
    </location>
</feature>
<gene>
    <name evidence="2" type="ORF">FAK_08030</name>
</gene>
<protein>
    <submittedName>
        <fullName evidence="2">Uncharacterized protein</fullName>
    </submittedName>
</protein>
<feature type="transmembrane region" description="Helical" evidence="1">
    <location>
        <begin position="53"/>
        <end position="71"/>
    </location>
</feature>
<reference evidence="3" key="1">
    <citation type="journal article" date="2023" name="Arch. Microbiol.">
        <title>Desulfoferula mesophilus gen. nov. sp. nov., a mesophilic sulfate-reducing bacterium isolated from a brackish lake sediment.</title>
        <authorList>
            <person name="Watanabe T."/>
            <person name="Yabe T."/>
            <person name="Tsuji J.M."/>
            <person name="Fukui M."/>
        </authorList>
    </citation>
    <scope>NUCLEOTIDE SEQUENCE [LARGE SCALE GENOMIC DNA]</scope>
    <source>
        <strain evidence="3">12FAK</strain>
    </source>
</reference>
<evidence type="ECO:0000256" key="1">
    <source>
        <dbReference type="SAM" id="Phobius"/>
    </source>
</evidence>
<evidence type="ECO:0000313" key="2">
    <source>
        <dbReference type="EMBL" id="BEQ13737.1"/>
    </source>
</evidence>
<dbReference type="KEGG" id="dmp:FAK_08030"/>